<reference evidence="1" key="1">
    <citation type="submission" date="2021-10" db="EMBL/GenBank/DDBJ databases">
        <title>Melipona bicolor Genome sequencing and assembly.</title>
        <authorList>
            <person name="Araujo N.S."/>
            <person name="Arias M.C."/>
        </authorList>
    </citation>
    <scope>NUCLEOTIDE SEQUENCE</scope>
    <source>
        <strain evidence="1">USP_2M_L1-L4_2017</strain>
        <tissue evidence="1">Whole body</tissue>
    </source>
</reference>
<dbReference type="AlphaFoldDB" id="A0AA40KHP2"/>
<sequence length="68" mass="7042">MSKSDTQEVLCNFSSTGAKPTEDIKGNDPALDTVTITVIGVAGGGPGGDSNSRSYTRSCVKTRSSFLQ</sequence>
<evidence type="ECO:0000313" key="2">
    <source>
        <dbReference type="Proteomes" id="UP001177670"/>
    </source>
</evidence>
<accession>A0AA40KHP2</accession>
<dbReference type="EMBL" id="JAHYIQ010000031">
    <property type="protein sequence ID" value="KAK1120489.1"/>
    <property type="molecule type" value="Genomic_DNA"/>
</dbReference>
<gene>
    <name evidence="1" type="ORF">K0M31_012466</name>
</gene>
<proteinExistence type="predicted"/>
<keyword evidence="2" id="KW-1185">Reference proteome</keyword>
<organism evidence="1 2">
    <name type="scientific">Melipona bicolor</name>
    <dbReference type="NCBI Taxonomy" id="60889"/>
    <lineage>
        <taxon>Eukaryota</taxon>
        <taxon>Metazoa</taxon>
        <taxon>Ecdysozoa</taxon>
        <taxon>Arthropoda</taxon>
        <taxon>Hexapoda</taxon>
        <taxon>Insecta</taxon>
        <taxon>Pterygota</taxon>
        <taxon>Neoptera</taxon>
        <taxon>Endopterygota</taxon>
        <taxon>Hymenoptera</taxon>
        <taxon>Apocrita</taxon>
        <taxon>Aculeata</taxon>
        <taxon>Apoidea</taxon>
        <taxon>Anthophila</taxon>
        <taxon>Apidae</taxon>
        <taxon>Melipona</taxon>
    </lineage>
</organism>
<comment type="caution">
    <text evidence="1">The sequence shown here is derived from an EMBL/GenBank/DDBJ whole genome shotgun (WGS) entry which is preliminary data.</text>
</comment>
<name>A0AA40KHP2_9HYME</name>
<protein>
    <submittedName>
        <fullName evidence="1">Uncharacterized protein</fullName>
    </submittedName>
</protein>
<evidence type="ECO:0000313" key="1">
    <source>
        <dbReference type="EMBL" id="KAK1120489.1"/>
    </source>
</evidence>
<dbReference type="Proteomes" id="UP001177670">
    <property type="component" value="Unassembled WGS sequence"/>
</dbReference>